<gene>
    <name evidence="2" type="ORF">SAMN02745138_00209</name>
</gene>
<evidence type="ECO:0000313" key="2">
    <source>
        <dbReference type="EMBL" id="SHJ63468.1"/>
    </source>
</evidence>
<evidence type="ECO:0000256" key="1">
    <source>
        <dbReference type="SAM" id="SignalP"/>
    </source>
</evidence>
<dbReference type="AlphaFoldDB" id="A0A1M6KWY5"/>
<dbReference type="RefSeq" id="WP_072848149.1">
    <property type="nucleotide sequence ID" value="NZ_FRAH01000004.1"/>
</dbReference>
<dbReference type="EMBL" id="FRAH01000004">
    <property type="protein sequence ID" value="SHJ63468.1"/>
    <property type="molecule type" value="Genomic_DNA"/>
</dbReference>
<evidence type="ECO:0000313" key="3">
    <source>
        <dbReference type="Proteomes" id="UP000183975"/>
    </source>
</evidence>
<evidence type="ECO:0008006" key="4">
    <source>
        <dbReference type="Google" id="ProtNLM"/>
    </source>
</evidence>
<organism evidence="2 3">
    <name type="scientific">Anaerotignum lactatifermentans DSM 14214</name>
    <dbReference type="NCBI Taxonomy" id="1121323"/>
    <lineage>
        <taxon>Bacteria</taxon>
        <taxon>Bacillati</taxon>
        <taxon>Bacillota</taxon>
        <taxon>Clostridia</taxon>
        <taxon>Lachnospirales</taxon>
        <taxon>Anaerotignaceae</taxon>
        <taxon>Anaerotignum</taxon>
    </lineage>
</organism>
<dbReference type="Proteomes" id="UP000183975">
    <property type="component" value="Unassembled WGS sequence"/>
</dbReference>
<protein>
    <recommendedName>
        <fullName evidence="4">Fibronectin type-III domain-containing protein</fullName>
    </recommendedName>
</protein>
<reference evidence="2 3" key="1">
    <citation type="submission" date="2016-11" db="EMBL/GenBank/DDBJ databases">
        <authorList>
            <person name="Jaros S."/>
            <person name="Januszkiewicz K."/>
            <person name="Wedrychowicz H."/>
        </authorList>
    </citation>
    <scope>NUCLEOTIDE SEQUENCE [LARGE SCALE GENOMIC DNA]</scope>
    <source>
        <strain evidence="2 3">DSM 14214</strain>
    </source>
</reference>
<feature type="signal peptide" evidence="1">
    <location>
        <begin position="1"/>
        <end position="30"/>
    </location>
</feature>
<name>A0A1M6KWY5_9FIRM</name>
<keyword evidence="1" id="KW-0732">Signal</keyword>
<sequence length="232" mass="25493">MKKLLSKGIGMVLSLVCMSICVFPNYIAQAAETTDKVEVDAFTPSVDSTWGDLYQHFDPQGYDALTDSEKRLYHSILLKEIAETSEENMNTVMTESGVDILGNKDFENVVSLSGYLYSNDNTNRAININGLLSLVMGLASTKDSIEYTTAFASTITCPRLAISMSIYDVKDGKYVGFNRGYDDNVKIFTLDDTFDGLKSKTEYTVQAVGTVTPPEGYISSGPLVTLDNKKTK</sequence>
<feature type="chain" id="PRO_5013223413" description="Fibronectin type-III domain-containing protein" evidence="1">
    <location>
        <begin position="31"/>
        <end position="232"/>
    </location>
</feature>
<dbReference type="OrthoDB" id="1848335at2"/>
<keyword evidence="3" id="KW-1185">Reference proteome</keyword>
<proteinExistence type="predicted"/>
<accession>A0A1M6KWY5</accession>